<sequence>MVSPSCGLEYQPTAAFWGILLFIVFPFIYLTGKVVGTLLTVLLRVLRGLCRFLLWDDDDYEEEMELLKLQQQAIPLNKKYLMYKLQKDVQREKKRADLVVKECADTNEKITSLLKKNSRNDTADCMPPSDISDSLNSECNTTDVGIVPPPATHNDKHVVAANGTCVPLCDQGDTCKSVSLSV</sequence>
<keyword evidence="1" id="KW-1133">Transmembrane helix</keyword>
<dbReference type="OrthoDB" id="5874982at2759"/>
<feature type="transmembrane region" description="Helical" evidence="1">
    <location>
        <begin position="15"/>
        <end position="43"/>
    </location>
</feature>
<evidence type="ECO:0000313" key="3">
    <source>
        <dbReference type="Proteomes" id="UP000053766"/>
    </source>
</evidence>
<protein>
    <submittedName>
        <fullName evidence="2">Uncharacterized protein</fullName>
    </submittedName>
</protein>
<evidence type="ECO:0000313" key="2">
    <source>
        <dbReference type="EMBL" id="KJH53561.1"/>
    </source>
</evidence>
<accession>A0A0D8YFX2</accession>
<dbReference type="EMBL" id="KN716151">
    <property type="protein sequence ID" value="KJH53561.1"/>
    <property type="molecule type" value="Genomic_DNA"/>
</dbReference>
<dbReference type="AlphaFoldDB" id="A0A0D8YFX2"/>
<name>A0A0D8YFX2_DICVI</name>
<keyword evidence="3" id="KW-1185">Reference proteome</keyword>
<reference evidence="3" key="2">
    <citation type="journal article" date="2016" name="Sci. Rep.">
        <title>Dictyocaulus viviparus genome, variome and transcriptome elucidate lungworm biology and support future intervention.</title>
        <authorList>
            <person name="McNulty S.N."/>
            <person name="Strube C."/>
            <person name="Rosa B.A."/>
            <person name="Martin J.C."/>
            <person name="Tyagi R."/>
            <person name="Choi Y.J."/>
            <person name="Wang Q."/>
            <person name="Hallsworth Pepin K."/>
            <person name="Zhang X."/>
            <person name="Ozersky P."/>
            <person name="Wilson R.K."/>
            <person name="Sternberg P.W."/>
            <person name="Gasser R.B."/>
            <person name="Mitreva M."/>
        </authorList>
    </citation>
    <scope>NUCLEOTIDE SEQUENCE [LARGE SCALE GENOMIC DNA]</scope>
    <source>
        <strain evidence="3">HannoverDv2000</strain>
    </source>
</reference>
<keyword evidence="1" id="KW-0812">Transmembrane</keyword>
<organism evidence="2 3">
    <name type="scientific">Dictyocaulus viviparus</name>
    <name type="common">Bovine lungworm</name>
    <dbReference type="NCBI Taxonomy" id="29172"/>
    <lineage>
        <taxon>Eukaryota</taxon>
        <taxon>Metazoa</taxon>
        <taxon>Ecdysozoa</taxon>
        <taxon>Nematoda</taxon>
        <taxon>Chromadorea</taxon>
        <taxon>Rhabditida</taxon>
        <taxon>Rhabditina</taxon>
        <taxon>Rhabditomorpha</taxon>
        <taxon>Strongyloidea</taxon>
        <taxon>Metastrongylidae</taxon>
        <taxon>Dictyocaulus</taxon>
    </lineage>
</organism>
<gene>
    <name evidence="2" type="ORF">DICVIV_00306</name>
</gene>
<dbReference type="Proteomes" id="UP000053766">
    <property type="component" value="Unassembled WGS sequence"/>
</dbReference>
<evidence type="ECO:0000256" key="1">
    <source>
        <dbReference type="SAM" id="Phobius"/>
    </source>
</evidence>
<reference evidence="2 3" key="1">
    <citation type="submission" date="2013-11" db="EMBL/GenBank/DDBJ databases">
        <title>Draft genome of the bovine lungworm Dictyocaulus viviparus.</title>
        <authorList>
            <person name="Mitreva M."/>
        </authorList>
    </citation>
    <scope>NUCLEOTIDE SEQUENCE [LARGE SCALE GENOMIC DNA]</scope>
    <source>
        <strain evidence="2 3">HannoverDv2000</strain>
    </source>
</reference>
<keyword evidence="1" id="KW-0472">Membrane</keyword>
<proteinExistence type="predicted"/>